<evidence type="ECO:0000256" key="2">
    <source>
        <dbReference type="ARBA" id="ARBA00022801"/>
    </source>
</evidence>
<dbReference type="SMART" id="SM00226">
    <property type="entry name" value="LMWPc"/>
    <property type="match status" value="1"/>
</dbReference>
<dbReference type="FunFam" id="3.40.50.2300:FF:000113">
    <property type="entry name" value="Low molecular weight protein-tyrosine-phosphatase"/>
    <property type="match status" value="1"/>
</dbReference>
<evidence type="ECO:0000256" key="1">
    <source>
        <dbReference type="ARBA" id="ARBA00011063"/>
    </source>
</evidence>
<keyword evidence="7" id="KW-1185">Reference proteome</keyword>
<dbReference type="Pfam" id="PF01451">
    <property type="entry name" value="LMWPc"/>
    <property type="match status" value="1"/>
</dbReference>
<evidence type="ECO:0000313" key="6">
    <source>
        <dbReference type="EMBL" id="PXY01903.1"/>
    </source>
</evidence>
<gene>
    <name evidence="6" type="ORF">DF185_04450</name>
</gene>
<feature type="active site" description="Nucleophile" evidence="4">
    <location>
        <position position="9"/>
    </location>
</feature>
<dbReference type="CDD" id="cd16343">
    <property type="entry name" value="LMWPTP"/>
    <property type="match status" value="1"/>
</dbReference>
<evidence type="ECO:0000256" key="3">
    <source>
        <dbReference type="ARBA" id="ARBA00022912"/>
    </source>
</evidence>
<dbReference type="EMBL" id="QFLI01000002">
    <property type="protein sequence ID" value="PXY01903.1"/>
    <property type="molecule type" value="Genomic_DNA"/>
</dbReference>
<dbReference type="RefSeq" id="WP_110359540.1">
    <property type="nucleotide sequence ID" value="NZ_QFLI01000002.1"/>
</dbReference>
<name>A0A2V4A050_9BACT</name>
<dbReference type="InterPro" id="IPR017867">
    <property type="entry name" value="Tyr_phospatase_low_mol_wt"/>
</dbReference>
<dbReference type="PANTHER" id="PTHR47439:SF1">
    <property type="entry name" value="ACID PHOSPHATASE"/>
    <property type="match status" value="1"/>
</dbReference>
<proteinExistence type="inferred from homology"/>
<keyword evidence="3" id="KW-0904">Protein phosphatase</keyword>
<dbReference type="PANTHER" id="PTHR47439">
    <property type="entry name" value="LOW MOLECULAR WEIGHT PHOSPHOTYROSINE PROTEIN PHOSPHATASE-RELATED"/>
    <property type="match status" value="1"/>
</dbReference>
<dbReference type="OrthoDB" id="9784339at2"/>
<evidence type="ECO:0000259" key="5">
    <source>
        <dbReference type="SMART" id="SM00226"/>
    </source>
</evidence>
<dbReference type="SUPFAM" id="SSF52788">
    <property type="entry name" value="Phosphotyrosine protein phosphatases I"/>
    <property type="match status" value="1"/>
</dbReference>
<reference evidence="6 7" key="1">
    <citation type="submission" date="2018-05" db="EMBL/GenBank/DDBJ databases">
        <title>Marinifilum breve JC075T sp. nov., a marine bacterium isolated from Yongle Blue Hole in the South China Sea.</title>
        <authorList>
            <person name="Fu T."/>
        </authorList>
    </citation>
    <scope>NUCLEOTIDE SEQUENCE [LARGE SCALE GENOMIC DNA]</scope>
    <source>
        <strain evidence="6 7">JC075</strain>
    </source>
</reference>
<comment type="caution">
    <text evidence="6">The sequence shown here is derived from an EMBL/GenBank/DDBJ whole genome shotgun (WGS) entry which is preliminary data.</text>
</comment>
<dbReference type="Gene3D" id="3.40.50.2300">
    <property type="match status" value="1"/>
</dbReference>
<dbReference type="AlphaFoldDB" id="A0A2V4A050"/>
<evidence type="ECO:0000313" key="7">
    <source>
        <dbReference type="Proteomes" id="UP000248079"/>
    </source>
</evidence>
<feature type="active site" evidence="4">
    <location>
        <position position="15"/>
    </location>
</feature>
<dbReference type="GO" id="GO:0004725">
    <property type="term" value="F:protein tyrosine phosphatase activity"/>
    <property type="evidence" value="ECO:0007669"/>
    <property type="project" value="InterPro"/>
</dbReference>
<feature type="domain" description="Phosphotyrosine protein phosphatase I" evidence="5">
    <location>
        <begin position="3"/>
        <end position="154"/>
    </location>
</feature>
<dbReference type="Proteomes" id="UP000248079">
    <property type="component" value="Unassembled WGS sequence"/>
</dbReference>
<keyword evidence="2" id="KW-0378">Hydrolase</keyword>
<comment type="similarity">
    <text evidence="1">Belongs to the low molecular weight phosphotyrosine protein phosphatase family.</text>
</comment>
<feature type="active site" description="Proton donor" evidence="4">
    <location>
        <position position="128"/>
    </location>
</feature>
<protein>
    <submittedName>
        <fullName evidence="6">Phosphotyrosine protein phosphatase</fullName>
    </submittedName>
</protein>
<dbReference type="InterPro" id="IPR052995">
    <property type="entry name" value="LMW-PTP"/>
</dbReference>
<dbReference type="PRINTS" id="PR00719">
    <property type="entry name" value="LMWPTPASE"/>
</dbReference>
<dbReference type="InterPro" id="IPR036196">
    <property type="entry name" value="Ptyr_pPase_sf"/>
</dbReference>
<dbReference type="InterPro" id="IPR023485">
    <property type="entry name" value="Ptyr_pPase"/>
</dbReference>
<organism evidence="6 7">
    <name type="scientific">Marinifilum breve</name>
    <dbReference type="NCBI Taxonomy" id="2184082"/>
    <lineage>
        <taxon>Bacteria</taxon>
        <taxon>Pseudomonadati</taxon>
        <taxon>Bacteroidota</taxon>
        <taxon>Bacteroidia</taxon>
        <taxon>Marinilabiliales</taxon>
        <taxon>Marinifilaceae</taxon>
    </lineage>
</organism>
<evidence type="ECO:0000256" key="4">
    <source>
        <dbReference type="PIRSR" id="PIRSR617867-1"/>
    </source>
</evidence>
<accession>A0A2V4A050</accession>
<sequence length="157" mass="17684">MKKKILFVCLGNICRSPSAEAVMNGFLKVNMLDDEFECDSAGTGGWHVGERADSRMRTHAARRDYDLTSIARQFNPKNDFDEFDLILGMDSQNVSDLKGMARTSEDLSKIKSMTDYCSRYEHYDSVPDPYYGGADGFELVLDILEDACDGLLKQIDK</sequence>